<evidence type="ECO:0000313" key="3">
    <source>
        <dbReference type="EMBL" id="RFS24803.1"/>
    </source>
</evidence>
<dbReference type="CDD" id="cd00371">
    <property type="entry name" value="HMA"/>
    <property type="match status" value="1"/>
</dbReference>
<dbReference type="Gene3D" id="3.30.70.100">
    <property type="match status" value="1"/>
</dbReference>
<dbReference type="SUPFAM" id="SSF55008">
    <property type="entry name" value="HMA, heavy metal-associated domain"/>
    <property type="match status" value="1"/>
</dbReference>
<gene>
    <name evidence="3" type="ORF">DVR12_06305</name>
</gene>
<name>A0A3E1YEB5_9BACT</name>
<feature type="transmembrane region" description="Helical" evidence="1">
    <location>
        <begin position="18"/>
        <end position="36"/>
    </location>
</feature>
<feature type="domain" description="HMA" evidence="2">
    <location>
        <begin position="42"/>
        <end position="109"/>
    </location>
</feature>
<dbReference type="EMBL" id="QPMM01000002">
    <property type="protein sequence ID" value="RFS24803.1"/>
    <property type="molecule type" value="Genomic_DNA"/>
</dbReference>
<keyword evidence="1" id="KW-0812">Transmembrane</keyword>
<keyword evidence="1" id="KW-1133">Transmembrane helix</keyword>
<comment type="caution">
    <text evidence="3">The sequence shown here is derived from an EMBL/GenBank/DDBJ whole genome shotgun (WGS) entry which is preliminary data.</text>
</comment>
<keyword evidence="4" id="KW-1185">Reference proteome</keyword>
<dbReference type="Proteomes" id="UP000260644">
    <property type="component" value="Unassembled WGS sequence"/>
</dbReference>
<evidence type="ECO:0000259" key="2">
    <source>
        <dbReference type="PROSITE" id="PS50846"/>
    </source>
</evidence>
<dbReference type="InterPro" id="IPR006121">
    <property type="entry name" value="HMA_dom"/>
</dbReference>
<evidence type="ECO:0000313" key="4">
    <source>
        <dbReference type="Proteomes" id="UP000260644"/>
    </source>
</evidence>
<reference evidence="3 4" key="1">
    <citation type="submission" date="2018-07" db="EMBL/GenBank/DDBJ databases">
        <title>Chitinophaga K2CV101002-2 sp. nov., isolated from a monsoon evergreen broad-leaved forest soil.</title>
        <authorList>
            <person name="Lv Y."/>
        </authorList>
    </citation>
    <scope>NUCLEOTIDE SEQUENCE [LARGE SCALE GENOMIC DNA]</scope>
    <source>
        <strain evidence="3 4">GDMCC 1.1288</strain>
    </source>
</reference>
<dbReference type="AlphaFoldDB" id="A0A3E1YEB5"/>
<dbReference type="InterPro" id="IPR036163">
    <property type="entry name" value="HMA_dom_sf"/>
</dbReference>
<dbReference type="Pfam" id="PF00403">
    <property type="entry name" value="HMA"/>
    <property type="match status" value="1"/>
</dbReference>
<sequence length="201" mass="22019">MALLCHYVLHIYLGIKSIIMKFLSLIILAIGISFAANAQQFKKASLQASGLTCAMCQKATFEALASLPFVDKIDTDLDNTSFVLSFKPDVPVSIDAIKNKVEDAGFSVAKLVMTANFEGLNVKNDEHVSFAGSTLHFMDVKPQTLNGEKQLTVIDKDFVSNKQFKKFSTTTTMSCYQTGKMGDCCKPEGAKAANRIYHVTI</sequence>
<organism evidence="3 4">
    <name type="scientific">Chitinophaga silvatica</name>
    <dbReference type="NCBI Taxonomy" id="2282649"/>
    <lineage>
        <taxon>Bacteria</taxon>
        <taxon>Pseudomonadati</taxon>
        <taxon>Bacteroidota</taxon>
        <taxon>Chitinophagia</taxon>
        <taxon>Chitinophagales</taxon>
        <taxon>Chitinophagaceae</taxon>
        <taxon>Chitinophaga</taxon>
    </lineage>
</organism>
<proteinExistence type="predicted"/>
<protein>
    <submittedName>
        <fullName evidence="3">Copper chaperone</fullName>
    </submittedName>
</protein>
<dbReference type="PROSITE" id="PS50846">
    <property type="entry name" value="HMA_2"/>
    <property type="match status" value="1"/>
</dbReference>
<dbReference type="GO" id="GO:0046872">
    <property type="term" value="F:metal ion binding"/>
    <property type="evidence" value="ECO:0007669"/>
    <property type="project" value="InterPro"/>
</dbReference>
<keyword evidence="1" id="KW-0472">Membrane</keyword>
<accession>A0A3E1YEB5</accession>
<evidence type="ECO:0000256" key="1">
    <source>
        <dbReference type="SAM" id="Phobius"/>
    </source>
</evidence>